<dbReference type="EMBL" id="SYVV01000001">
    <property type="protein sequence ID" value="TKG37751.1"/>
    <property type="molecule type" value="Genomic_DNA"/>
</dbReference>
<dbReference type="NCBIfam" id="NF033223">
    <property type="entry name" value="YHYH_alt"/>
    <property type="match status" value="1"/>
</dbReference>
<feature type="chain" id="PRO_5044304586" evidence="1">
    <location>
        <begin position="20"/>
        <end position="41"/>
    </location>
</feature>
<accession>A0AB38NX61</accession>
<name>A0AB38NX61_9VIBR</name>
<dbReference type="Proteomes" id="UP000308018">
    <property type="component" value="Unassembled WGS sequence"/>
</dbReference>
<protein>
    <submittedName>
        <fullName evidence="2">YHYH domain-containing protein</fullName>
    </submittedName>
</protein>
<proteinExistence type="predicted"/>
<organism evidence="2 3">
    <name type="scientific">Vibrio tasmaniensis</name>
    <dbReference type="NCBI Taxonomy" id="212663"/>
    <lineage>
        <taxon>Bacteria</taxon>
        <taxon>Pseudomonadati</taxon>
        <taxon>Pseudomonadota</taxon>
        <taxon>Gammaproteobacteria</taxon>
        <taxon>Vibrionales</taxon>
        <taxon>Vibrionaceae</taxon>
        <taxon>Vibrio</taxon>
    </lineage>
</organism>
<sequence length="41" mass="4403">MKHIALALFLALSAFTAYAHSGGTDSYGCHVDSRTGVRHCH</sequence>
<reference evidence="2 3" key="1">
    <citation type="submission" date="2019-04" db="EMBL/GenBank/DDBJ databases">
        <title>A reverse ecology approach based on a biological definition of microbial populations.</title>
        <authorList>
            <person name="Arevalo P."/>
            <person name="Vaninsberghe D."/>
            <person name="Elsherbini J."/>
            <person name="Gore J."/>
            <person name="Polz M."/>
        </authorList>
    </citation>
    <scope>NUCLEOTIDE SEQUENCE [LARGE SCALE GENOMIC DNA]</scope>
    <source>
        <strain evidence="2 3">10N.222.45.A8</strain>
    </source>
</reference>
<dbReference type="GeneID" id="94235733"/>
<evidence type="ECO:0000256" key="1">
    <source>
        <dbReference type="SAM" id="SignalP"/>
    </source>
</evidence>
<gene>
    <name evidence="2" type="ORF">FC057_00480</name>
</gene>
<comment type="caution">
    <text evidence="2">The sequence shown here is derived from an EMBL/GenBank/DDBJ whole genome shotgun (WGS) entry which is preliminary data.</text>
</comment>
<evidence type="ECO:0000313" key="2">
    <source>
        <dbReference type="EMBL" id="TKG37751.1"/>
    </source>
</evidence>
<dbReference type="InterPro" id="IPR047773">
    <property type="entry name" value="YHYH_dom_bact"/>
</dbReference>
<dbReference type="AlphaFoldDB" id="A0AB38NX61"/>
<keyword evidence="1" id="KW-0732">Signal</keyword>
<dbReference type="RefSeq" id="WP_102257609.1">
    <property type="nucleotide sequence ID" value="NZ_MDBP01000032.1"/>
</dbReference>
<evidence type="ECO:0000313" key="3">
    <source>
        <dbReference type="Proteomes" id="UP000308018"/>
    </source>
</evidence>
<feature type="signal peptide" evidence="1">
    <location>
        <begin position="1"/>
        <end position="19"/>
    </location>
</feature>